<dbReference type="GO" id="GO:0005634">
    <property type="term" value="C:nucleus"/>
    <property type="evidence" value="ECO:0007669"/>
    <property type="project" value="TreeGrafter"/>
</dbReference>
<feature type="compositionally biased region" description="Low complexity" evidence="6">
    <location>
        <begin position="541"/>
        <end position="551"/>
    </location>
</feature>
<feature type="compositionally biased region" description="Basic and acidic residues" evidence="6">
    <location>
        <begin position="362"/>
        <end position="387"/>
    </location>
</feature>
<feature type="compositionally biased region" description="Polar residues" evidence="6">
    <location>
        <begin position="466"/>
        <end position="479"/>
    </location>
</feature>
<feature type="domain" description="C2H2-type" evidence="7">
    <location>
        <begin position="2024"/>
        <end position="2052"/>
    </location>
</feature>
<feature type="compositionally biased region" description="Pro residues" evidence="6">
    <location>
        <begin position="813"/>
        <end position="823"/>
    </location>
</feature>
<feature type="compositionally biased region" description="Basic residues" evidence="6">
    <location>
        <begin position="1887"/>
        <end position="1896"/>
    </location>
</feature>
<feature type="domain" description="C2H2-type" evidence="7">
    <location>
        <begin position="1319"/>
        <end position="1346"/>
    </location>
</feature>
<feature type="compositionally biased region" description="Basic and acidic residues" evidence="6">
    <location>
        <begin position="336"/>
        <end position="350"/>
    </location>
</feature>
<dbReference type="GO" id="GO:0000981">
    <property type="term" value="F:DNA-binding transcription factor activity, RNA polymerase II-specific"/>
    <property type="evidence" value="ECO:0007669"/>
    <property type="project" value="TreeGrafter"/>
</dbReference>
<dbReference type="Proteomes" id="UP000318571">
    <property type="component" value="Chromosome 9"/>
</dbReference>
<dbReference type="PROSITE" id="PS50157">
    <property type="entry name" value="ZINC_FINGER_C2H2_2"/>
    <property type="match status" value="4"/>
</dbReference>
<name>A0A553P0H0_TIGCA</name>
<keyword evidence="1" id="KW-0479">Metal-binding</keyword>
<evidence type="ECO:0000256" key="3">
    <source>
        <dbReference type="ARBA" id="ARBA00022771"/>
    </source>
</evidence>
<feature type="domain" description="C2H2-type" evidence="7">
    <location>
        <begin position="2208"/>
        <end position="2236"/>
    </location>
</feature>
<feature type="compositionally biased region" description="Pro residues" evidence="6">
    <location>
        <begin position="439"/>
        <end position="463"/>
    </location>
</feature>
<feature type="compositionally biased region" description="Low complexity" evidence="6">
    <location>
        <begin position="499"/>
        <end position="509"/>
    </location>
</feature>
<dbReference type="PANTHER" id="PTHR24409:SF295">
    <property type="entry name" value="AZ2-RELATED"/>
    <property type="match status" value="1"/>
</dbReference>
<accession>A0A553P0H0</accession>
<feature type="compositionally biased region" description="Polar residues" evidence="6">
    <location>
        <begin position="627"/>
        <end position="643"/>
    </location>
</feature>
<dbReference type="PROSITE" id="PS00028">
    <property type="entry name" value="ZINC_FINGER_C2H2_1"/>
    <property type="match status" value="5"/>
</dbReference>
<dbReference type="Gene3D" id="3.30.160.60">
    <property type="entry name" value="Classic Zinc Finger"/>
    <property type="match status" value="6"/>
</dbReference>
<feature type="region of interest" description="Disordered" evidence="6">
    <location>
        <begin position="883"/>
        <end position="904"/>
    </location>
</feature>
<evidence type="ECO:0000313" key="9">
    <source>
        <dbReference type="Proteomes" id="UP000318571"/>
    </source>
</evidence>
<keyword evidence="9" id="KW-1185">Reference proteome</keyword>
<feature type="compositionally biased region" description="Basic and acidic residues" evidence="6">
    <location>
        <begin position="604"/>
        <end position="621"/>
    </location>
</feature>
<feature type="compositionally biased region" description="Polar residues" evidence="6">
    <location>
        <begin position="559"/>
        <end position="569"/>
    </location>
</feature>
<feature type="region of interest" description="Disordered" evidence="6">
    <location>
        <begin position="1880"/>
        <end position="1954"/>
    </location>
</feature>
<feature type="compositionally biased region" description="Basic and acidic residues" evidence="6">
    <location>
        <begin position="665"/>
        <end position="690"/>
    </location>
</feature>
<feature type="region of interest" description="Disordered" evidence="6">
    <location>
        <begin position="73"/>
        <end position="723"/>
    </location>
</feature>
<feature type="compositionally biased region" description="Low complexity" evidence="6">
    <location>
        <begin position="97"/>
        <end position="108"/>
    </location>
</feature>
<feature type="compositionally biased region" description="Polar residues" evidence="6">
    <location>
        <begin position="1922"/>
        <end position="1940"/>
    </location>
</feature>
<keyword evidence="4" id="KW-0862">Zinc</keyword>
<organism evidence="8 9">
    <name type="scientific">Tigriopus californicus</name>
    <name type="common">Marine copepod</name>
    <dbReference type="NCBI Taxonomy" id="6832"/>
    <lineage>
        <taxon>Eukaryota</taxon>
        <taxon>Metazoa</taxon>
        <taxon>Ecdysozoa</taxon>
        <taxon>Arthropoda</taxon>
        <taxon>Crustacea</taxon>
        <taxon>Multicrustacea</taxon>
        <taxon>Hexanauplia</taxon>
        <taxon>Copepoda</taxon>
        <taxon>Harpacticoida</taxon>
        <taxon>Harpacticidae</taxon>
        <taxon>Tigriopus</taxon>
    </lineage>
</organism>
<evidence type="ECO:0000256" key="5">
    <source>
        <dbReference type="PROSITE-ProRule" id="PRU00042"/>
    </source>
</evidence>
<feature type="region of interest" description="Disordered" evidence="6">
    <location>
        <begin position="2359"/>
        <end position="2381"/>
    </location>
</feature>
<feature type="compositionally biased region" description="Acidic residues" evidence="6">
    <location>
        <begin position="691"/>
        <end position="700"/>
    </location>
</feature>
<feature type="compositionally biased region" description="Polar residues" evidence="6">
    <location>
        <begin position="2268"/>
        <end position="2277"/>
    </location>
</feature>
<evidence type="ECO:0000256" key="2">
    <source>
        <dbReference type="ARBA" id="ARBA00022737"/>
    </source>
</evidence>
<dbReference type="SMART" id="SM00355">
    <property type="entry name" value="ZnF_C2H2"/>
    <property type="match status" value="19"/>
</dbReference>
<dbReference type="InterPro" id="IPR013087">
    <property type="entry name" value="Znf_C2H2_type"/>
</dbReference>
<feature type="region of interest" description="Disordered" evidence="6">
    <location>
        <begin position="2266"/>
        <end position="2303"/>
    </location>
</feature>
<protein>
    <recommendedName>
        <fullName evidence="7">C2H2-type domain-containing protein</fullName>
    </recommendedName>
</protein>
<sequence>MDEYDRQWSGMQKYLPFLDKMIAKLERTRDQTKDPQLAKMKSLHHILTDTDKKLKLETLLKCQEVLVKLYQKVEGPPIPTPPSASPASPPAEPRPASRPTSPPRTASRPADRRPSHRPDEARAPRGERGNRSDRSDRPPRSESLDRRDPGSVSPHRTFRPAPGPTFPRGGMARPPAGRINPWQSSLGARPLRPGLDPWRPGPPHRAPRPFWRGGRGGFEPPFRGGFSRSGPPRELISPWSAPPTHGPRPGWLGPGGPRASHPDAFDEPVFDHGPGPIPNALRGRDRARDRVDFENRFGGSHDDYERDLIERPDFNRPFDRYRENGPVAHPRQPNYRSDRQLPDAFPERHPRSGTQARPSRWSSDDRIPPLAEREPHSHRDFRSDRRQSPSLVHRLPQKSPHPLDAKPRRDPRVSSSSVIESPASPPPETLSDSRLETPQSPPLETPLSPSPASPSPASPPSPRSIPMNTPMSPRANQPSVKLEPKVIPLERQSAPLSPSTTSSTTTTTTAVIPKIPKIRLDSTLGNGLLPLPTSQPRGNGLLPTPRTRLPLQPRPVAPQTLSSNRTVLSQDHRPPRHPLPSRGPPSDSQNSPFYMHKQFSTYGEYRKWKQEQDRLQLREQPEDPVPDSTTNGDASNSERNQAIASFKIPKKKRLNSADEPMSSKSFDESHDETAKESESDQSENELKVIENEDSQSESEDPSSPSSQKPKATHTEACLGSKDRTQQMLKNIVAALEPEEAKKLLQRANDLESAGKLSLKQLKYLLADDSDSDEPTPESKPTLKKALVPEESSSKQSVVHPSSGKPQKSSTKQKPPPPPPPPPASTVVVKKEPKDPDLSVFTGTEEIVFKRREFIRKDFENVSNVRSSVKTRIGALEGLLSKLNDETNDAPKEDPKPNAMTKATPEVEKVSTDIVDLGPMIVTRSPNTYTNHISSLIDQLKTNVKSIPDEREDLSGNPVQKVDLLTLVKGWQVDEIVFKAEESSLLAPDPHHTSLPADDSTFVASFSAKLEAERHSPDKLKDAKLAQLGPECISDLFKCAASHCAFSSDDAAEFLYHLDHIHACKPEQIDGDQCLECVLCLDQFFTSEMLVGHIVRAHGSAKFQCPYCYYRCGSKLSLMVHQQNLHPDSNHGYFECRGILGGEQEDDDDEAALPLFTCNKCGKLCESELDFYTHLEVHDPMGKQSDFVCPHCSRCCSNIQEFVFHSIQTHWDQPLKVLFRYFDLHARRLLEIEKTSAVSSDEYDVCEYDNEGLDSCDDLPEHKETQVAKEGFKSVSMETVDGLEGTDLFQCGGKNCDYAGEQVVQLKDHLVTCLMSQSSLSCPHCDMSFKHVPTLLEHLKTHGKKRYSCSLCSFRCSIPMVARNHGRTAHKVTSLKVVPLIPGKNHPERDLFLVTPKHALSKVGSQQDTFSPSELSKLSQRCSMSRVLLRCGDCDFSTKVRKNLEKHLKLHLKRAREPPTITPINPPSNEENHSFSKMTPLIDISEEEKAKAPLPEEEMAVLPMLVPETARFTCSDVECNYSTIDDFMLLNHIMALHPELSEYQCPHCPNNLAPVPLDDLEFHLRCHGDLLFRCGHCHYFHWQKRTAEKHVADEHPNRKQYVRDIRKEKEQIVPVPLPVEKKPVEKKPAEPFEYRPYKCSLCDVSESELAKIRDHCQSIHDMAHQYKCSMCQITSDSRVEVEKHILDAHPQHAKSVTPLRMFYIDPSNSDSSLDEKRDPLWSRNMSGLKHIRGILYDEEPTTTNPFKGDKSKAFFKASHSQSSQSGENPADIDSKVMDEADNFPMDCKECGIQKKTIKSLKMHIKLLHLRTGKFLCSRCQFSANILNSIHTHYKIQHPEAQSNPDFEERTNETKVFSHEYWNTHWNIPTLLERKAIVEERLGVGQQPPKKKKGRPKGSTKAAGVIGPLKRGRKRKEPPDHCEGTSSTTAQDIGKSSATSEPPISAEPQRPQGTADVLTTNSTLDKMTVAEAAPLPPPPPPPLLSALSPPPQALVSLDVGVGSQVLDKKTKERIMEISPFERTPTFKCAFCPKYSQIQEKLERHVRSEHSDKGGNPSDFKVLSRDQVVDMLTAKVGSTSDYKCFFCDDVIGPIYEIRDHFNAQHPNDSLKVRSFAGKGVKGYLECQLCGHLTPGFERSKQKAHFHEDHPLESSVSASKYVSKTGARTSIEKVDLSRFIGTTMFCPREDCKFEAKTLSAINNHLKKHTQTYKCGQCGKTHSNLSDFHQHTAMMHGDKIPDLVKDPEADAEFEALRGLFEAELIALEEADISSHSKPPTDNSTHKRQNVAKKSTSRQGKRSVARKSTGGARNLAPFSIYGLNIQPLNLNEISTRMSISGMEITLSAKKMSELIPLDPRVLVRDLSKEKREQQRRDEPSEHVMDTS</sequence>
<feature type="compositionally biased region" description="Pro residues" evidence="6">
    <location>
        <begin position="76"/>
        <end position="93"/>
    </location>
</feature>
<feature type="compositionally biased region" description="Low complexity" evidence="6">
    <location>
        <begin position="413"/>
        <end position="422"/>
    </location>
</feature>
<evidence type="ECO:0000313" key="8">
    <source>
        <dbReference type="EMBL" id="TRY71102.1"/>
    </source>
</evidence>
<feature type="compositionally biased region" description="Polar residues" evidence="6">
    <location>
        <begin position="352"/>
        <end position="361"/>
    </location>
</feature>
<dbReference type="GO" id="GO:0000977">
    <property type="term" value="F:RNA polymerase II transcription regulatory region sequence-specific DNA binding"/>
    <property type="evidence" value="ECO:0007669"/>
    <property type="project" value="TreeGrafter"/>
</dbReference>
<proteinExistence type="predicted"/>
<dbReference type="Pfam" id="PF21538">
    <property type="entry name" value="Med15_M"/>
    <property type="match status" value="1"/>
</dbReference>
<keyword evidence="2" id="KW-0677">Repeat</keyword>
<evidence type="ECO:0000259" key="7">
    <source>
        <dbReference type="PROSITE" id="PS50157"/>
    </source>
</evidence>
<reference evidence="8 9" key="1">
    <citation type="journal article" date="2018" name="Nat. Ecol. Evol.">
        <title>Genomic signatures of mitonuclear coevolution across populations of Tigriopus californicus.</title>
        <authorList>
            <person name="Barreto F.S."/>
            <person name="Watson E.T."/>
            <person name="Lima T.G."/>
            <person name="Willett C.S."/>
            <person name="Edmands S."/>
            <person name="Li W."/>
            <person name="Burton R.S."/>
        </authorList>
    </citation>
    <scope>NUCLEOTIDE SEQUENCE [LARGE SCALE GENOMIC DNA]</scope>
    <source>
        <strain evidence="8 9">San Diego</strain>
    </source>
</reference>
<dbReference type="GO" id="GO:0008270">
    <property type="term" value="F:zinc ion binding"/>
    <property type="evidence" value="ECO:0007669"/>
    <property type="project" value="UniProtKB-KW"/>
</dbReference>
<dbReference type="EMBL" id="VCGU01000009">
    <property type="protein sequence ID" value="TRY71102.1"/>
    <property type="molecule type" value="Genomic_DNA"/>
</dbReference>
<feature type="compositionally biased region" description="Basic and acidic residues" evidence="6">
    <location>
        <begin position="282"/>
        <end position="323"/>
    </location>
</feature>
<dbReference type="OMA" id="ATHTEAC"/>
<evidence type="ECO:0000256" key="4">
    <source>
        <dbReference type="ARBA" id="ARBA00022833"/>
    </source>
</evidence>
<feature type="domain" description="C2H2-type" evidence="7">
    <location>
        <begin position="1155"/>
        <end position="1177"/>
    </location>
</feature>
<keyword evidence="3 5" id="KW-0863">Zinc-finger</keyword>
<evidence type="ECO:0000256" key="6">
    <source>
        <dbReference type="SAM" id="MobiDB-lite"/>
    </source>
</evidence>
<dbReference type="InterPro" id="IPR048385">
    <property type="entry name" value="Med15_central"/>
</dbReference>
<evidence type="ECO:0000256" key="1">
    <source>
        <dbReference type="ARBA" id="ARBA00022723"/>
    </source>
</evidence>
<comment type="caution">
    <text evidence="8">The sequence shown here is derived from an EMBL/GenBank/DDBJ whole genome shotgun (WGS) entry which is preliminary data.</text>
</comment>
<feature type="compositionally biased region" description="Low complexity" evidence="6">
    <location>
        <begin position="793"/>
        <end position="812"/>
    </location>
</feature>
<feature type="compositionally biased region" description="Low complexity" evidence="6">
    <location>
        <begin position="208"/>
        <end position="226"/>
    </location>
</feature>
<feature type="compositionally biased region" description="Basic and acidic residues" evidence="6">
    <location>
        <begin position="109"/>
        <end position="149"/>
    </location>
</feature>
<feature type="compositionally biased region" description="Basic and acidic residues" evidence="6">
    <location>
        <begin position="401"/>
        <end position="412"/>
    </location>
</feature>
<gene>
    <name evidence="8" type="ORF">TCAL_15037</name>
</gene>
<dbReference type="PANTHER" id="PTHR24409">
    <property type="entry name" value="ZINC FINGER PROTEIN 142"/>
    <property type="match status" value="1"/>
</dbReference>
<feature type="compositionally biased region" description="Basic residues" evidence="6">
    <location>
        <begin position="2280"/>
        <end position="2299"/>
    </location>
</feature>
<feature type="compositionally biased region" description="Basic and acidic residues" evidence="6">
    <location>
        <begin position="883"/>
        <end position="895"/>
    </location>
</feature>
<dbReference type="STRING" id="6832.A0A553P0H0"/>
<feature type="region of interest" description="Disordered" evidence="6">
    <location>
        <begin position="767"/>
        <end position="836"/>
    </location>
</feature>